<name>A0A8J5J895_HOMAM</name>
<sequence length="112" mass="12493">SQGTPILCCSNHEVAQVDASAPLHGIKFILPATFTTILNTQKKLIPLYVCVGAGVVGAAFYTLRLATRNPDVTWNRVTNPEPQQEYAEKQYKFYSPVRDYATYRAPVPKFSE</sequence>
<evidence type="ECO:0000313" key="2">
    <source>
        <dbReference type="EMBL" id="KAG7154081.1"/>
    </source>
</evidence>
<keyword evidence="1" id="KW-0812">Transmembrane</keyword>
<gene>
    <name evidence="2" type="primary">Ndufa4-L</name>
    <name evidence="2" type="ORF">Hamer_G023380</name>
</gene>
<feature type="transmembrane region" description="Helical" evidence="1">
    <location>
        <begin position="45"/>
        <end position="66"/>
    </location>
</feature>
<proteinExistence type="predicted"/>
<dbReference type="EMBL" id="JAHLQT010045429">
    <property type="protein sequence ID" value="KAG7154081.1"/>
    <property type="molecule type" value="Genomic_DNA"/>
</dbReference>
<keyword evidence="1" id="KW-0472">Membrane</keyword>
<keyword evidence="3" id="KW-1185">Reference proteome</keyword>
<dbReference type="InterPro" id="IPR010530">
    <property type="entry name" value="B12D"/>
</dbReference>
<evidence type="ECO:0000313" key="3">
    <source>
        <dbReference type="Proteomes" id="UP000747542"/>
    </source>
</evidence>
<dbReference type="PANTHER" id="PTHR14256">
    <property type="entry name" value="NADH-UBIQUINONE OXIDOREDUCTASE MLRQ SUBUNIT"/>
    <property type="match status" value="1"/>
</dbReference>
<dbReference type="Pfam" id="PF06522">
    <property type="entry name" value="B12D"/>
    <property type="match status" value="1"/>
</dbReference>
<evidence type="ECO:0000256" key="1">
    <source>
        <dbReference type="SAM" id="Phobius"/>
    </source>
</evidence>
<comment type="caution">
    <text evidence="2">The sequence shown here is derived from an EMBL/GenBank/DDBJ whole genome shotgun (WGS) entry which is preliminary data.</text>
</comment>
<dbReference type="Proteomes" id="UP000747542">
    <property type="component" value="Unassembled WGS sequence"/>
</dbReference>
<protein>
    <submittedName>
        <fullName evidence="2">Cytochrome c oxidase subunit NDUFA4-like</fullName>
    </submittedName>
</protein>
<keyword evidence="1" id="KW-1133">Transmembrane helix</keyword>
<dbReference type="PANTHER" id="PTHR14256:SF1">
    <property type="entry name" value="GEO09626P1"/>
    <property type="match status" value="1"/>
</dbReference>
<organism evidence="2 3">
    <name type="scientific">Homarus americanus</name>
    <name type="common">American lobster</name>
    <dbReference type="NCBI Taxonomy" id="6706"/>
    <lineage>
        <taxon>Eukaryota</taxon>
        <taxon>Metazoa</taxon>
        <taxon>Ecdysozoa</taxon>
        <taxon>Arthropoda</taxon>
        <taxon>Crustacea</taxon>
        <taxon>Multicrustacea</taxon>
        <taxon>Malacostraca</taxon>
        <taxon>Eumalacostraca</taxon>
        <taxon>Eucarida</taxon>
        <taxon>Decapoda</taxon>
        <taxon>Pleocyemata</taxon>
        <taxon>Astacidea</taxon>
        <taxon>Nephropoidea</taxon>
        <taxon>Nephropidae</taxon>
        <taxon>Homarus</taxon>
    </lineage>
</organism>
<accession>A0A8J5J895</accession>
<feature type="non-terminal residue" evidence="2">
    <location>
        <position position="1"/>
    </location>
</feature>
<reference evidence="2" key="1">
    <citation type="journal article" date="2021" name="Sci. Adv.">
        <title>The American lobster genome reveals insights on longevity, neural, and immune adaptations.</title>
        <authorList>
            <person name="Polinski J.M."/>
            <person name="Zimin A.V."/>
            <person name="Clark K.F."/>
            <person name="Kohn A.B."/>
            <person name="Sadowski N."/>
            <person name="Timp W."/>
            <person name="Ptitsyn A."/>
            <person name="Khanna P."/>
            <person name="Romanova D.Y."/>
            <person name="Williams P."/>
            <person name="Greenwood S.J."/>
            <person name="Moroz L.L."/>
            <person name="Walt D.R."/>
            <person name="Bodnar A.G."/>
        </authorList>
    </citation>
    <scope>NUCLEOTIDE SEQUENCE</scope>
    <source>
        <strain evidence="2">GMGI-L3</strain>
    </source>
</reference>
<dbReference type="AlphaFoldDB" id="A0A8J5J895"/>